<name>A0A1Y4LXB8_9FIRM</name>
<evidence type="ECO:0000313" key="3">
    <source>
        <dbReference type="Proteomes" id="UP000195447"/>
    </source>
</evidence>
<dbReference type="AlphaFoldDB" id="A0A1Y4LXB8"/>
<dbReference type="InterPro" id="IPR029000">
    <property type="entry name" value="Cyclophilin-like_dom_sf"/>
</dbReference>
<dbReference type="SUPFAM" id="SSF50891">
    <property type="entry name" value="Cyclophilin-like"/>
    <property type="match status" value="1"/>
</dbReference>
<evidence type="ECO:0000313" key="2">
    <source>
        <dbReference type="EMBL" id="OUP61238.1"/>
    </source>
</evidence>
<dbReference type="Gene3D" id="2.40.100.20">
    <property type="match status" value="1"/>
</dbReference>
<dbReference type="PROSITE" id="PS51257">
    <property type="entry name" value="PROKAR_LIPOPROTEIN"/>
    <property type="match status" value="1"/>
</dbReference>
<organism evidence="2 3">
    <name type="scientific">Faecalitalea cylindroides</name>
    <dbReference type="NCBI Taxonomy" id="39483"/>
    <lineage>
        <taxon>Bacteria</taxon>
        <taxon>Bacillati</taxon>
        <taxon>Bacillota</taxon>
        <taxon>Erysipelotrichia</taxon>
        <taxon>Erysipelotrichales</taxon>
        <taxon>Erysipelotrichaceae</taxon>
        <taxon>Faecalitalea</taxon>
    </lineage>
</organism>
<reference evidence="3" key="1">
    <citation type="submission" date="2017-04" db="EMBL/GenBank/DDBJ databases">
        <title>Function of individual gut microbiota members based on whole genome sequencing of pure cultures obtained from chicken caecum.</title>
        <authorList>
            <person name="Medvecky M."/>
            <person name="Cejkova D."/>
            <person name="Polansky O."/>
            <person name="Karasova D."/>
            <person name="Kubasova T."/>
            <person name="Cizek A."/>
            <person name="Rychlik I."/>
        </authorList>
    </citation>
    <scope>NUCLEOTIDE SEQUENCE [LARGE SCALE GENOMIC DNA]</scope>
    <source>
        <strain evidence="3">An178</strain>
    </source>
</reference>
<sequence>MKRLFVILITCILFIGCSKQQILSGNSKESINLQNEEFTNESNRENENKMQMNVKVGDRNFIATLKDNEAVDVLVEMLKETGITIKMSDYAGFEKVGALETNLPTNNQQITTQPGDIMLYQGNQIVLFYGSNTWNYTQIGHINNLSGWQEALGNGDVTITLSLEEKVE</sequence>
<proteinExistence type="predicted"/>
<evidence type="ECO:0000259" key="1">
    <source>
        <dbReference type="Pfam" id="PF18050"/>
    </source>
</evidence>
<dbReference type="EMBL" id="NFKM01000005">
    <property type="protein sequence ID" value="OUP61238.1"/>
    <property type="molecule type" value="Genomic_DNA"/>
</dbReference>
<gene>
    <name evidence="2" type="ORF">B5F14_03895</name>
</gene>
<comment type="caution">
    <text evidence="2">The sequence shown here is derived from an EMBL/GenBank/DDBJ whole genome shotgun (WGS) entry which is preliminary data.</text>
</comment>
<protein>
    <recommendedName>
        <fullName evidence="1">Cyclophilin-like domain-containing protein</fullName>
    </recommendedName>
</protein>
<dbReference type="Pfam" id="PF18050">
    <property type="entry name" value="Cyclophil_like2"/>
    <property type="match status" value="1"/>
</dbReference>
<feature type="domain" description="Cyclophilin-like" evidence="1">
    <location>
        <begin position="55"/>
        <end position="161"/>
    </location>
</feature>
<dbReference type="InterPro" id="IPR041183">
    <property type="entry name" value="Cyclophilin-like"/>
</dbReference>
<dbReference type="RefSeq" id="WP_087158418.1">
    <property type="nucleotide sequence ID" value="NZ_CBCTZC010000005.1"/>
</dbReference>
<accession>A0A1Y4LXB8</accession>
<dbReference type="Proteomes" id="UP000195447">
    <property type="component" value="Unassembled WGS sequence"/>
</dbReference>
<keyword evidence="3" id="KW-1185">Reference proteome</keyword>